<keyword evidence="7" id="KW-1185">Reference proteome</keyword>
<dbReference type="PANTHER" id="PTHR30136">
    <property type="entry name" value="HELIX-TURN-HELIX TRANSCRIPTIONAL REGULATOR, ICLR FAMILY"/>
    <property type="match status" value="1"/>
</dbReference>
<organism evidence="6 7">
    <name type="scientific">Steroidobacter flavus</name>
    <dbReference type="NCBI Taxonomy" id="1842136"/>
    <lineage>
        <taxon>Bacteria</taxon>
        <taxon>Pseudomonadati</taxon>
        <taxon>Pseudomonadota</taxon>
        <taxon>Gammaproteobacteria</taxon>
        <taxon>Steroidobacterales</taxon>
        <taxon>Steroidobacteraceae</taxon>
        <taxon>Steroidobacter</taxon>
    </lineage>
</organism>
<dbReference type="SUPFAM" id="SSF55781">
    <property type="entry name" value="GAF domain-like"/>
    <property type="match status" value="1"/>
</dbReference>
<dbReference type="Gene3D" id="3.30.450.40">
    <property type="match status" value="1"/>
</dbReference>
<dbReference type="InterPro" id="IPR029016">
    <property type="entry name" value="GAF-like_dom_sf"/>
</dbReference>
<dbReference type="Proteomes" id="UP001595904">
    <property type="component" value="Unassembled WGS sequence"/>
</dbReference>
<dbReference type="InterPro" id="IPR036390">
    <property type="entry name" value="WH_DNA-bd_sf"/>
</dbReference>
<keyword evidence="2" id="KW-0238">DNA-binding</keyword>
<evidence type="ECO:0000256" key="1">
    <source>
        <dbReference type="ARBA" id="ARBA00023015"/>
    </source>
</evidence>
<feature type="domain" description="IclR-ED" evidence="5">
    <location>
        <begin position="71"/>
        <end position="255"/>
    </location>
</feature>
<gene>
    <name evidence="6" type="ORF">ACFPN2_29460</name>
</gene>
<reference evidence="7" key="1">
    <citation type="journal article" date="2019" name="Int. J. Syst. Evol. Microbiol.">
        <title>The Global Catalogue of Microorganisms (GCM) 10K type strain sequencing project: providing services to taxonomists for standard genome sequencing and annotation.</title>
        <authorList>
            <consortium name="The Broad Institute Genomics Platform"/>
            <consortium name="The Broad Institute Genome Sequencing Center for Infectious Disease"/>
            <person name="Wu L."/>
            <person name="Ma J."/>
        </authorList>
    </citation>
    <scope>NUCLEOTIDE SEQUENCE [LARGE SCALE GENOMIC DNA]</scope>
    <source>
        <strain evidence="7">CGMCC 1.10759</strain>
    </source>
</reference>
<dbReference type="InterPro" id="IPR005471">
    <property type="entry name" value="Tscrpt_reg_IclR_N"/>
</dbReference>
<keyword evidence="1" id="KW-0805">Transcription regulation</keyword>
<dbReference type="Gene3D" id="1.10.10.10">
    <property type="entry name" value="Winged helix-like DNA-binding domain superfamily/Winged helix DNA-binding domain"/>
    <property type="match status" value="1"/>
</dbReference>
<dbReference type="PROSITE" id="PS51078">
    <property type="entry name" value="ICLR_ED"/>
    <property type="match status" value="1"/>
</dbReference>
<evidence type="ECO:0000313" key="6">
    <source>
        <dbReference type="EMBL" id="MFC4313243.1"/>
    </source>
</evidence>
<dbReference type="SUPFAM" id="SSF46785">
    <property type="entry name" value="Winged helix' DNA-binding domain"/>
    <property type="match status" value="1"/>
</dbReference>
<dbReference type="InterPro" id="IPR036388">
    <property type="entry name" value="WH-like_DNA-bd_sf"/>
</dbReference>
<evidence type="ECO:0000256" key="2">
    <source>
        <dbReference type="ARBA" id="ARBA00023125"/>
    </source>
</evidence>
<dbReference type="PANTHER" id="PTHR30136:SF34">
    <property type="entry name" value="TRANSCRIPTIONAL REGULATOR"/>
    <property type="match status" value="1"/>
</dbReference>
<evidence type="ECO:0000259" key="4">
    <source>
        <dbReference type="PROSITE" id="PS51077"/>
    </source>
</evidence>
<name>A0ABV8T071_9GAMM</name>
<feature type="domain" description="HTH iclR-type" evidence="4">
    <location>
        <begin position="10"/>
        <end position="70"/>
    </location>
</feature>
<dbReference type="EMBL" id="JBHSDU010000015">
    <property type="protein sequence ID" value="MFC4313243.1"/>
    <property type="molecule type" value="Genomic_DNA"/>
</dbReference>
<dbReference type="Pfam" id="PF09339">
    <property type="entry name" value="HTH_IclR"/>
    <property type="match status" value="1"/>
</dbReference>
<dbReference type="InterPro" id="IPR050707">
    <property type="entry name" value="HTH_MetabolicPath_Reg"/>
</dbReference>
<dbReference type="RefSeq" id="WP_380603379.1">
    <property type="nucleotide sequence ID" value="NZ_JBHSDU010000015.1"/>
</dbReference>
<evidence type="ECO:0000313" key="7">
    <source>
        <dbReference type="Proteomes" id="UP001595904"/>
    </source>
</evidence>
<protein>
    <submittedName>
        <fullName evidence="6">IclR family transcriptional regulator C-terminal domain-containing protein</fullName>
    </submittedName>
</protein>
<comment type="caution">
    <text evidence="6">The sequence shown here is derived from an EMBL/GenBank/DDBJ whole genome shotgun (WGS) entry which is preliminary data.</text>
</comment>
<proteinExistence type="predicted"/>
<sequence length="265" mass="29036">MKKTARREAMGGLAKGLEVIRAFTYDSPSLTLSEIASRAGLPAATARRCLLTLAELGYVMQSGRNFLLRPKVLELGAAYLDSMNIEVLTKTYLEDLARQTGDSAALTVLDGTHIVYVARTSVRTLMRLEAHVGSRLPAYPTSMGRVLLAGLSPERLQEYFEQAEISALTERTVTDRAKLRALIDECRRVGYSAVEDELAYGVVAVAVPVFDKTRRVVAALNSSSHSKKMTRAKLATERLQLLRSVSAQISRELHRVPGLSLSAQT</sequence>
<evidence type="ECO:0000256" key="3">
    <source>
        <dbReference type="ARBA" id="ARBA00023163"/>
    </source>
</evidence>
<keyword evidence="3" id="KW-0804">Transcription</keyword>
<dbReference type="SMART" id="SM00346">
    <property type="entry name" value="HTH_ICLR"/>
    <property type="match status" value="1"/>
</dbReference>
<dbReference type="PROSITE" id="PS51077">
    <property type="entry name" value="HTH_ICLR"/>
    <property type="match status" value="1"/>
</dbReference>
<dbReference type="Pfam" id="PF01614">
    <property type="entry name" value="IclR_C"/>
    <property type="match status" value="1"/>
</dbReference>
<dbReference type="InterPro" id="IPR014757">
    <property type="entry name" value="Tscrpt_reg_IclR_C"/>
</dbReference>
<accession>A0ABV8T071</accession>
<evidence type="ECO:0000259" key="5">
    <source>
        <dbReference type="PROSITE" id="PS51078"/>
    </source>
</evidence>